<evidence type="ECO:0000256" key="3">
    <source>
        <dbReference type="SAM" id="SignalP"/>
    </source>
</evidence>
<dbReference type="AlphaFoldDB" id="A0A8K0SK30"/>
<gene>
    <name evidence="4" type="ORF">B0I35DRAFT_481797</name>
</gene>
<dbReference type="EMBL" id="JAGPNK010000012">
    <property type="protein sequence ID" value="KAH7310481.1"/>
    <property type="molecule type" value="Genomic_DNA"/>
</dbReference>
<feature type="signal peptide" evidence="3">
    <location>
        <begin position="1"/>
        <end position="16"/>
    </location>
</feature>
<name>A0A8K0SK30_9HYPO</name>
<keyword evidence="3" id="KW-0732">Signal</keyword>
<keyword evidence="2" id="KW-0472">Membrane</keyword>
<evidence type="ECO:0000256" key="1">
    <source>
        <dbReference type="SAM" id="MobiDB-lite"/>
    </source>
</evidence>
<feature type="chain" id="PRO_5035455930" description="Extracellular membrane protein CFEM domain-containing protein" evidence="3">
    <location>
        <begin position="17"/>
        <end position="264"/>
    </location>
</feature>
<keyword evidence="5" id="KW-1185">Reference proteome</keyword>
<organism evidence="4 5">
    <name type="scientific">Stachybotrys elegans</name>
    <dbReference type="NCBI Taxonomy" id="80388"/>
    <lineage>
        <taxon>Eukaryota</taxon>
        <taxon>Fungi</taxon>
        <taxon>Dikarya</taxon>
        <taxon>Ascomycota</taxon>
        <taxon>Pezizomycotina</taxon>
        <taxon>Sordariomycetes</taxon>
        <taxon>Hypocreomycetidae</taxon>
        <taxon>Hypocreales</taxon>
        <taxon>Stachybotryaceae</taxon>
        <taxon>Stachybotrys</taxon>
    </lineage>
</organism>
<feature type="transmembrane region" description="Helical" evidence="2">
    <location>
        <begin position="182"/>
        <end position="206"/>
    </location>
</feature>
<dbReference type="OrthoDB" id="3630276at2759"/>
<keyword evidence="2" id="KW-0812">Transmembrane</keyword>
<evidence type="ECO:0000313" key="5">
    <source>
        <dbReference type="Proteomes" id="UP000813444"/>
    </source>
</evidence>
<evidence type="ECO:0008006" key="6">
    <source>
        <dbReference type="Google" id="ProtNLM"/>
    </source>
</evidence>
<feature type="region of interest" description="Disordered" evidence="1">
    <location>
        <begin position="227"/>
        <end position="264"/>
    </location>
</feature>
<sequence length="264" mass="28035">MRSFSPALLFAAGALALNTPECFTEHGSGLAALSECAAHHILTACFADLEAFDKSDIESCLLTAGCPADDAPLEARAVLDRCHEWLVASDLRKRMPAAAVMAQPVQTTAAPQLFPRSSLDCLTERTYDTSSCDTVTVDGRPTTTNCQDTVGTESVCRPGLTCSLDRSGTQVCMELQDSLDTAGIVVSIVFGVMIAIAIGALTYFCCQDRRQQKRLAAKAEATALARAATKKQRSAEARAPLMSEQNPAQVAPGPGDPFSDRAHH</sequence>
<comment type="caution">
    <text evidence="4">The sequence shown here is derived from an EMBL/GenBank/DDBJ whole genome shotgun (WGS) entry which is preliminary data.</text>
</comment>
<evidence type="ECO:0000256" key="2">
    <source>
        <dbReference type="SAM" id="Phobius"/>
    </source>
</evidence>
<reference evidence="4" key="1">
    <citation type="journal article" date="2021" name="Nat. Commun.">
        <title>Genetic determinants of endophytism in the Arabidopsis root mycobiome.</title>
        <authorList>
            <person name="Mesny F."/>
            <person name="Miyauchi S."/>
            <person name="Thiergart T."/>
            <person name="Pickel B."/>
            <person name="Atanasova L."/>
            <person name="Karlsson M."/>
            <person name="Huettel B."/>
            <person name="Barry K.W."/>
            <person name="Haridas S."/>
            <person name="Chen C."/>
            <person name="Bauer D."/>
            <person name="Andreopoulos W."/>
            <person name="Pangilinan J."/>
            <person name="LaButti K."/>
            <person name="Riley R."/>
            <person name="Lipzen A."/>
            <person name="Clum A."/>
            <person name="Drula E."/>
            <person name="Henrissat B."/>
            <person name="Kohler A."/>
            <person name="Grigoriev I.V."/>
            <person name="Martin F.M."/>
            <person name="Hacquard S."/>
        </authorList>
    </citation>
    <scope>NUCLEOTIDE SEQUENCE</scope>
    <source>
        <strain evidence="4">MPI-CAGE-CH-0235</strain>
    </source>
</reference>
<accession>A0A8K0SK30</accession>
<evidence type="ECO:0000313" key="4">
    <source>
        <dbReference type="EMBL" id="KAH7310481.1"/>
    </source>
</evidence>
<protein>
    <recommendedName>
        <fullName evidence="6">Extracellular membrane protein CFEM domain-containing protein</fullName>
    </recommendedName>
</protein>
<proteinExistence type="predicted"/>
<keyword evidence="2" id="KW-1133">Transmembrane helix</keyword>
<dbReference type="Proteomes" id="UP000813444">
    <property type="component" value="Unassembled WGS sequence"/>
</dbReference>